<evidence type="ECO:0000313" key="4">
    <source>
        <dbReference type="Proteomes" id="UP000294597"/>
    </source>
</evidence>
<keyword evidence="4" id="KW-1185">Reference proteome</keyword>
<name>A0A4R5CNE5_9FLAO</name>
<evidence type="ECO:0000256" key="1">
    <source>
        <dbReference type="ARBA" id="ARBA00038310"/>
    </source>
</evidence>
<dbReference type="PANTHER" id="PTHR43569:SF2">
    <property type="entry name" value="AMIDOHYDROLASE-RELATED DOMAIN-CONTAINING PROTEIN"/>
    <property type="match status" value="1"/>
</dbReference>
<reference evidence="3 4" key="1">
    <citation type="submission" date="2019-03" db="EMBL/GenBank/DDBJ databases">
        <title>Flavobacterium TSA-D2 sp. nov., isolated from arctic soil.</title>
        <authorList>
            <person name="Chaudhary D.K."/>
        </authorList>
    </citation>
    <scope>NUCLEOTIDE SEQUENCE [LARGE SCALE GENOMIC DNA]</scope>
    <source>
        <strain evidence="3 4">TSA-D2</strain>
    </source>
</reference>
<proteinExistence type="inferred from homology"/>
<dbReference type="Gene3D" id="3.20.20.140">
    <property type="entry name" value="Metal-dependent hydrolases"/>
    <property type="match status" value="1"/>
</dbReference>
<accession>A0A4R5CNE5</accession>
<feature type="domain" description="Amidohydrolase-related" evidence="2">
    <location>
        <begin position="3"/>
        <end position="275"/>
    </location>
</feature>
<dbReference type="InterPro" id="IPR006680">
    <property type="entry name" value="Amidohydro-rel"/>
</dbReference>
<dbReference type="Pfam" id="PF04909">
    <property type="entry name" value="Amidohydro_2"/>
    <property type="match status" value="1"/>
</dbReference>
<evidence type="ECO:0000259" key="2">
    <source>
        <dbReference type="Pfam" id="PF04909"/>
    </source>
</evidence>
<comment type="caution">
    <text evidence="3">The sequence shown here is derived from an EMBL/GenBank/DDBJ whole genome shotgun (WGS) entry which is preliminary data.</text>
</comment>
<comment type="similarity">
    <text evidence="1">Belongs to the metallo-dependent hydrolases superfamily.</text>
</comment>
<dbReference type="Proteomes" id="UP000294597">
    <property type="component" value="Unassembled WGS sequence"/>
</dbReference>
<dbReference type="GO" id="GO:0016787">
    <property type="term" value="F:hydrolase activity"/>
    <property type="evidence" value="ECO:0007669"/>
    <property type="project" value="UniProtKB-KW"/>
</dbReference>
<dbReference type="SUPFAM" id="SSF51556">
    <property type="entry name" value="Metallo-dependent hydrolases"/>
    <property type="match status" value="1"/>
</dbReference>
<keyword evidence="3" id="KW-0378">Hydrolase</keyword>
<gene>
    <name evidence="3" type="ORF">E0F98_13920</name>
</gene>
<organism evidence="3 4">
    <name type="scientific">Flavobacterium hiemivividum</name>
    <dbReference type="NCBI Taxonomy" id="2541734"/>
    <lineage>
        <taxon>Bacteria</taxon>
        <taxon>Pseudomonadati</taxon>
        <taxon>Bacteroidota</taxon>
        <taxon>Flavobacteriia</taxon>
        <taxon>Flavobacteriales</taxon>
        <taxon>Flavobacteriaceae</taxon>
        <taxon>Flavobacterium</taxon>
    </lineage>
</organism>
<protein>
    <submittedName>
        <fullName evidence="3">Amidohydrolase</fullName>
    </submittedName>
</protein>
<sequence>MRIDSHQHFWNYHPVKDAWISDDMKVIQQDFLPDDLLPLLEKNNIDGCVVIQADQSEEETHFLLELAAENHFVKGVVGWVDFRSEDIAERLGYFSQFEKLKGFRHIVQGESEDDFLLRDDFCNGIAQLEKYNFTYDLLILPKHLSVAAEFVKRFPKQNFVIDHLAKPNFKEGHFTEWETGIKELTTHKNVVCKLSGMVTEADWINWKQEDFSYCLDVLVANFGIDRLLFGSDWPVSLLAASYDESCSIIGKYFSDFSQEEQRKIWGGNAVKFYNL</sequence>
<dbReference type="InterPro" id="IPR032466">
    <property type="entry name" value="Metal_Hydrolase"/>
</dbReference>
<evidence type="ECO:0000313" key="3">
    <source>
        <dbReference type="EMBL" id="TDE01929.1"/>
    </source>
</evidence>
<dbReference type="AlphaFoldDB" id="A0A4R5CNE5"/>
<dbReference type="EMBL" id="SMFO01000013">
    <property type="protein sequence ID" value="TDE01929.1"/>
    <property type="molecule type" value="Genomic_DNA"/>
</dbReference>
<dbReference type="InterPro" id="IPR052350">
    <property type="entry name" value="Metallo-dep_Lactonases"/>
</dbReference>
<dbReference type="PANTHER" id="PTHR43569">
    <property type="entry name" value="AMIDOHYDROLASE"/>
    <property type="match status" value="1"/>
</dbReference>
<dbReference type="RefSeq" id="WP_132112520.1">
    <property type="nucleotide sequence ID" value="NZ_SMFO01000013.1"/>
</dbReference>